<keyword evidence="14" id="KW-0732">Signal</keyword>
<dbReference type="GO" id="GO:0016020">
    <property type="term" value="C:membrane"/>
    <property type="evidence" value="ECO:0007669"/>
    <property type="project" value="UniProtKB-SubCell"/>
</dbReference>
<evidence type="ECO:0000256" key="12">
    <source>
        <dbReference type="SAM" id="MobiDB-lite"/>
    </source>
</evidence>
<evidence type="ECO:0000256" key="14">
    <source>
        <dbReference type="SAM" id="SignalP"/>
    </source>
</evidence>
<keyword evidence="5 13" id="KW-0812">Transmembrane</keyword>
<evidence type="ECO:0000256" key="2">
    <source>
        <dbReference type="ARBA" id="ARBA00010441"/>
    </source>
</evidence>
<keyword evidence="8 13" id="KW-0472">Membrane</keyword>
<comment type="subcellular location">
    <subcellularLocation>
        <location evidence="1">Membrane</location>
        <topology evidence="1">Multi-pass membrane protein</topology>
    </subcellularLocation>
</comment>
<evidence type="ECO:0000256" key="13">
    <source>
        <dbReference type="SAM" id="Phobius"/>
    </source>
</evidence>
<evidence type="ECO:0008006" key="17">
    <source>
        <dbReference type="Google" id="ProtNLM"/>
    </source>
</evidence>
<evidence type="ECO:0000256" key="10">
    <source>
        <dbReference type="ARBA" id="ARBA00023264"/>
    </source>
</evidence>
<feature type="chain" id="PRO_5044805620" description="CDP-diacylglycerol--glycerol-3-phosphate 3-phosphatidyltransferase" evidence="14">
    <location>
        <begin position="29"/>
        <end position="403"/>
    </location>
</feature>
<feature type="transmembrane region" description="Helical" evidence="13">
    <location>
        <begin position="374"/>
        <end position="394"/>
    </location>
</feature>
<dbReference type="GO" id="GO:0016780">
    <property type="term" value="F:phosphotransferase activity, for other substituted phosphate groups"/>
    <property type="evidence" value="ECO:0007669"/>
    <property type="project" value="UniProtKB-ARBA"/>
</dbReference>
<name>A0ABD3SD61_9STRA</name>
<comment type="similarity">
    <text evidence="2 11">Belongs to the CDP-alcohol phosphatidyltransferase class-I family.</text>
</comment>
<dbReference type="InterPro" id="IPR048254">
    <property type="entry name" value="CDP_ALCOHOL_P_TRANSF_CS"/>
</dbReference>
<dbReference type="PANTHER" id="PTHR14269">
    <property type="entry name" value="CDP-DIACYLGLYCEROL--GLYCEROL-3-PHOSPHATE 3-PHOSPHATIDYLTRANSFERASE-RELATED"/>
    <property type="match status" value="1"/>
</dbReference>
<organism evidence="15 16">
    <name type="scientific">Cyclostephanos tholiformis</name>
    <dbReference type="NCBI Taxonomy" id="382380"/>
    <lineage>
        <taxon>Eukaryota</taxon>
        <taxon>Sar</taxon>
        <taxon>Stramenopiles</taxon>
        <taxon>Ochrophyta</taxon>
        <taxon>Bacillariophyta</taxon>
        <taxon>Coscinodiscophyceae</taxon>
        <taxon>Thalassiosirophycidae</taxon>
        <taxon>Stephanodiscales</taxon>
        <taxon>Stephanodiscaceae</taxon>
        <taxon>Cyclostephanos</taxon>
    </lineage>
</organism>
<keyword evidence="6 13" id="KW-1133">Transmembrane helix</keyword>
<evidence type="ECO:0000256" key="8">
    <source>
        <dbReference type="ARBA" id="ARBA00023136"/>
    </source>
</evidence>
<feature type="signal peptide" evidence="14">
    <location>
        <begin position="1"/>
        <end position="28"/>
    </location>
</feature>
<keyword evidence="9" id="KW-0594">Phospholipid biosynthesis</keyword>
<dbReference type="Pfam" id="PF01066">
    <property type="entry name" value="CDP-OH_P_transf"/>
    <property type="match status" value="1"/>
</dbReference>
<dbReference type="InterPro" id="IPR050324">
    <property type="entry name" value="CDP-alcohol_PTase-I"/>
</dbReference>
<dbReference type="AlphaFoldDB" id="A0ABD3SD61"/>
<evidence type="ECO:0000313" key="15">
    <source>
        <dbReference type="EMBL" id="KAL3822458.1"/>
    </source>
</evidence>
<dbReference type="Gene3D" id="1.20.120.1760">
    <property type="match status" value="1"/>
</dbReference>
<dbReference type="PROSITE" id="PS00379">
    <property type="entry name" value="CDP_ALCOHOL_P_TRANSF"/>
    <property type="match status" value="1"/>
</dbReference>
<dbReference type="NCBIfam" id="TIGR00560">
    <property type="entry name" value="pgsA"/>
    <property type="match status" value="1"/>
</dbReference>
<dbReference type="EMBL" id="JALLPB020000065">
    <property type="protein sequence ID" value="KAL3822458.1"/>
    <property type="molecule type" value="Genomic_DNA"/>
</dbReference>
<evidence type="ECO:0000256" key="5">
    <source>
        <dbReference type="ARBA" id="ARBA00022692"/>
    </source>
</evidence>
<sequence>MRSPLPNVASCAAFALLISSSAVTSSSSFSVPARIGLGRRPTSAAWSSSSSLDGGVLTPAGRGWDAARWTTADPPLPVFVAIPRGGSSHEGDGGEGEGSGAAEAMIPNDDVVAIVAPRASAAHVDHSPVHTARQIRHELASSSSSSSSSSSFPRLGPNAPPPGPIRRLLPSFPWHSLPNYLTYARCLSIPIFLLLSYYPDNFVHRAPVLSVIFALASITDWLDGYLARRWDVTSPFGAFLDPVADKLMVSTALIVLSGRYGGIVAIPSSIIMAREVGVSALREWMAQRGKRESVGVGMQGKVKAALTMVSLSLMLLVPGGIDLDTVGWTRHLGSSLLGSGGGGGAGCVAGTATAAGGGAIVGNAGLSCLLGPSLIMLFASAVITVTSGSVYFRAALPVLLGNE</sequence>
<keyword evidence="16" id="KW-1185">Reference proteome</keyword>
<evidence type="ECO:0000256" key="3">
    <source>
        <dbReference type="ARBA" id="ARBA00022516"/>
    </source>
</evidence>
<evidence type="ECO:0000256" key="1">
    <source>
        <dbReference type="ARBA" id="ARBA00004141"/>
    </source>
</evidence>
<reference evidence="15 16" key="1">
    <citation type="submission" date="2024-10" db="EMBL/GenBank/DDBJ databases">
        <title>Updated reference genomes for cyclostephanoid diatoms.</title>
        <authorList>
            <person name="Roberts W.R."/>
            <person name="Alverson A.J."/>
        </authorList>
    </citation>
    <scope>NUCLEOTIDE SEQUENCE [LARGE SCALE GENOMIC DNA]</scope>
    <source>
        <strain evidence="15 16">AJA228-03</strain>
    </source>
</reference>
<dbReference type="InterPro" id="IPR004570">
    <property type="entry name" value="Phosphatidylglycerol_P_synth"/>
</dbReference>
<dbReference type="PANTHER" id="PTHR14269:SF62">
    <property type="entry name" value="CDP-DIACYLGLYCEROL--GLYCEROL-3-PHOSPHATE 3-PHOSPHATIDYLTRANSFERASE 1, CHLOROPLASTIC"/>
    <property type="match status" value="1"/>
</dbReference>
<keyword evidence="7" id="KW-0443">Lipid metabolism</keyword>
<evidence type="ECO:0000313" key="16">
    <source>
        <dbReference type="Proteomes" id="UP001530377"/>
    </source>
</evidence>
<evidence type="ECO:0000256" key="6">
    <source>
        <dbReference type="ARBA" id="ARBA00022989"/>
    </source>
</evidence>
<comment type="caution">
    <text evidence="15">The sequence shown here is derived from an EMBL/GenBank/DDBJ whole genome shotgun (WGS) entry which is preliminary data.</text>
</comment>
<accession>A0ABD3SD61</accession>
<dbReference type="GO" id="GO:0008654">
    <property type="term" value="P:phospholipid biosynthetic process"/>
    <property type="evidence" value="ECO:0007669"/>
    <property type="project" value="UniProtKB-KW"/>
</dbReference>
<dbReference type="InterPro" id="IPR043130">
    <property type="entry name" value="CDP-OH_PTrfase_TM_dom"/>
</dbReference>
<dbReference type="InterPro" id="IPR000462">
    <property type="entry name" value="CDP-OH_P_trans"/>
</dbReference>
<keyword evidence="10" id="KW-1208">Phospholipid metabolism</keyword>
<keyword evidence="4 11" id="KW-0808">Transferase</keyword>
<keyword evidence="3" id="KW-0444">Lipid biosynthesis</keyword>
<gene>
    <name evidence="15" type="ORF">ACHAXA_006886</name>
</gene>
<evidence type="ECO:0000256" key="7">
    <source>
        <dbReference type="ARBA" id="ARBA00023098"/>
    </source>
</evidence>
<feature type="compositionally biased region" description="Low complexity" evidence="12">
    <location>
        <begin position="141"/>
        <end position="157"/>
    </location>
</feature>
<dbReference type="Proteomes" id="UP001530377">
    <property type="component" value="Unassembled WGS sequence"/>
</dbReference>
<protein>
    <recommendedName>
        <fullName evidence="17">CDP-diacylglycerol--glycerol-3-phosphate 3-phosphatidyltransferase</fullName>
    </recommendedName>
</protein>
<evidence type="ECO:0000256" key="4">
    <source>
        <dbReference type="ARBA" id="ARBA00022679"/>
    </source>
</evidence>
<evidence type="ECO:0000256" key="9">
    <source>
        <dbReference type="ARBA" id="ARBA00023209"/>
    </source>
</evidence>
<proteinExistence type="inferred from homology"/>
<feature type="transmembrane region" description="Helical" evidence="13">
    <location>
        <begin position="341"/>
        <end position="362"/>
    </location>
</feature>
<feature type="region of interest" description="Disordered" evidence="12">
    <location>
        <begin position="136"/>
        <end position="157"/>
    </location>
</feature>
<evidence type="ECO:0000256" key="11">
    <source>
        <dbReference type="RuleBase" id="RU003750"/>
    </source>
</evidence>